<sequence length="116" mass="13150">MPSILDLGRYFELANGIEKDEQYENVYIGDVLSFAISHIKDNSIWITIQNNVNVVAIATLREVKAIILTEGVKPDPDMLKKSIEQHIPIFTTELSHFETARLLILKEKGDKNEALL</sequence>
<proteinExistence type="predicted"/>
<dbReference type="InterPro" id="IPR028979">
    <property type="entry name" value="Ser_kin/Pase_Hpr-like_N_sf"/>
</dbReference>
<dbReference type="Pfam" id="PF07085">
    <property type="entry name" value="DRTGG"/>
    <property type="match status" value="1"/>
</dbReference>
<evidence type="ECO:0000259" key="1">
    <source>
        <dbReference type="Pfam" id="PF07085"/>
    </source>
</evidence>
<dbReference type="SUPFAM" id="SSF75138">
    <property type="entry name" value="HprK N-terminal domain-like"/>
    <property type="match status" value="1"/>
</dbReference>
<organism evidence="2">
    <name type="scientific">Caldicellulosiruptor owensensis</name>
    <dbReference type="NCBI Taxonomy" id="55205"/>
    <lineage>
        <taxon>Bacteria</taxon>
        <taxon>Bacillati</taxon>
        <taxon>Bacillota</taxon>
        <taxon>Bacillota incertae sedis</taxon>
        <taxon>Caldicellulosiruptorales</taxon>
        <taxon>Caldicellulosiruptoraceae</taxon>
        <taxon>Caldicellulosiruptor</taxon>
    </lineage>
</organism>
<comment type="caution">
    <text evidence="2">The sequence shown here is derived from an EMBL/GenBank/DDBJ whole genome shotgun (WGS) entry which is preliminary data.</text>
</comment>
<protein>
    <recommendedName>
        <fullName evidence="1">DRTGG domain-containing protein</fullName>
    </recommendedName>
</protein>
<evidence type="ECO:0000313" key="2">
    <source>
        <dbReference type="EMBL" id="HHS01468.1"/>
    </source>
</evidence>
<accession>A0A7C5V4C4</accession>
<dbReference type="InterPro" id="IPR010766">
    <property type="entry name" value="DRTGG"/>
</dbReference>
<dbReference type="Gene3D" id="3.40.1390.20">
    <property type="entry name" value="HprK N-terminal domain-like"/>
    <property type="match status" value="1"/>
</dbReference>
<gene>
    <name evidence="2" type="ORF">ENL71_02895</name>
</gene>
<dbReference type="EMBL" id="DRUZ01000037">
    <property type="protein sequence ID" value="HHS01468.1"/>
    <property type="molecule type" value="Genomic_DNA"/>
</dbReference>
<dbReference type="AlphaFoldDB" id="A0A7C5V4C4"/>
<feature type="domain" description="DRTGG" evidence="1">
    <location>
        <begin position="23"/>
        <end position="103"/>
    </location>
</feature>
<reference evidence="2" key="1">
    <citation type="journal article" date="2020" name="mSystems">
        <title>Genome- and Community-Level Interaction Insights into Carbon Utilization and Element Cycling Functions of Hydrothermarchaeota in Hydrothermal Sediment.</title>
        <authorList>
            <person name="Zhou Z."/>
            <person name="Liu Y."/>
            <person name="Xu W."/>
            <person name="Pan J."/>
            <person name="Luo Z.H."/>
            <person name="Li M."/>
        </authorList>
    </citation>
    <scope>NUCLEOTIDE SEQUENCE [LARGE SCALE GENOMIC DNA]</scope>
    <source>
        <strain evidence="2">SpSt-102</strain>
    </source>
</reference>
<name>A0A7C5V4C4_9FIRM</name>